<organism evidence="1 2">
    <name type="scientific">Athelia psychrophila</name>
    <dbReference type="NCBI Taxonomy" id="1759441"/>
    <lineage>
        <taxon>Eukaryota</taxon>
        <taxon>Fungi</taxon>
        <taxon>Dikarya</taxon>
        <taxon>Basidiomycota</taxon>
        <taxon>Agaricomycotina</taxon>
        <taxon>Agaricomycetes</taxon>
        <taxon>Agaricomycetidae</taxon>
        <taxon>Atheliales</taxon>
        <taxon>Atheliaceae</taxon>
        <taxon>Athelia</taxon>
    </lineage>
</organism>
<sequence length="650" mass="73412">MPIKATIDSAFSLKKSAIDMRRDYFSQAIEIITCCHEIDIEGRPDLFPKLREVYRAVQDALDAAPTKGSRRTGKVDAAFESAWDLLKEPDLNLRVEEMQQRQNSARQNDAKTQARLDPIEKQYEIKKAYPPGKDVKLQIFLGADHLTGSQDPVITEPFGSNHTLNIVLWILIQSRKCRMDQNPYFYSGKALGLESLNRQFKTGPLLFDEGLKMSKAGPFLHALVDLDCRLVLQSEDLTFYRNFGNIWSTPGSAGCKIVKHLDGTLEATDRIEEEISTLKLGLVSGWVDPPGFNVWDEYVRHSLSNTGEAVFIYKKISEEEWEAGALIDSSLSCKKSARGIADIECDYISQTIEIMACCHEIDIEDRPGLVPKLREVCSAAQDALDAAKGKGSENRSSADADAAFERIWGLLKEPDLNLHVEEIQQRQDSARQMSVRTQARLVPMKRHEIRQASPTSKDVNLEIFLGADDLTGSQEWIYTEDPFGSNQTPNTVLWCLIQHGICRMDQNPYFYSREVLDLAILDPLYKTAPLSSKERLRRSGDMLSLHLLVDKKCRLVLQSEDLTFYRNFGNIWSTPGSAECKIVKHLDGTLEATCLIDETISALRLRLVPRPAYPPGFNVWDEYLGSSSTDIGEVVFIYKKVSEEEWEAEE</sequence>
<accession>A0A167UIL0</accession>
<gene>
    <name evidence="1" type="ORF">FIBSPDRAFT_1054968</name>
</gene>
<name>A0A167UIL0_9AGAM</name>
<dbReference type="EMBL" id="KV417974">
    <property type="protein sequence ID" value="KZP03983.1"/>
    <property type="molecule type" value="Genomic_DNA"/>
</dbReference>
<dbReference type="AlphaFoldDB" id="A0A167UIL0"/>
<dbReference type="Proteomes" id="UP000076532">
    <property type="component" value="Unassembled WGS sequence"/>
</dbReference>
<protein>
    <submittedName>
        <fullName evidence="1">Uncharacterized protein</fullName>
    </submittedName>
</protein>
<evidence type="ECO:0000313" key="1">
    <source>
        <dbReference type="EMBL" id="KZP03983.1"/>
    </source>
</evidence>
<evidence type="ECO:0000313" key="2">
    <source>
        <dbReference type="Proteomes" id="UP000076532"/>
    </source>
</evidence>
<keyword evidence="2" id="KW-1185">Reference proteome</keyword>
<proteinExistence type="predicted"/>
<dbReference type="OrthoDB" id="3270096at2759"/>
<reference evidence="1 2" key="1">
    <citation type="journal article" date="2016" name="Mol. Biol. Evol.">
        <title>Comparative Genomics of Early-Diverging Mushroom-Forming Fungi Provides Insights into the Origins of Lignocellulose Decay Capabilities.</title>
        <authorList>
            <person name="Nagy L.G."/>
            <person name="Riley R."/>
            <person name="Tritt A."/>
            <person name="Adam C."/>
            <person name="Daum C."/>
            <person name="Floudas D."/>
            <person name="Sun H."/>
            <person name="Yadav J.S."/>
            <person name="Pangilinan J."/>
            <person name="Larsson K.H."/>
            <person name="Matsuura K."/>
            <person name="Barry K."/>
            <person name="Labutti K."/>
            <person name="Kuo R."/>
            <person name="Ohm R.A."/>
            <person name="Bhattacharya S.S."/>
            <person name="Shirouzu T."/>
            <person name="Yoshinaga Y."/>
            <person name="Martin F.M."/>
            <person name="Grigoriev I.V."/>
            <person name="Hibbett D.S."/>
        </authorList>
    </citation>
    <scope>NUCLEOTIDE SEQUENCE [LARGE SCALE GENOMIC DNA]</scope>
    <source>
        <strain evidence="1 2">CBS 109695</strain>
    </source>
</reference>